<dbReference type="InterPro" id="IPR036291">
    <property type="entry name" value="NAD(P)-bd_dom_sf"/>
</dbReference>
<dbReference type="OrthoDB" id="9805416at2"/>
<dbReference type="InterPro" id="IPR006140">
    <property type="entry name" value="D-isomer_DH_NAD-bd"/>
</dbReference>
<comment type="caution">
    <text evidence="7">The sequence shown here is derived from an EMBL/GenBank/DDBJ whole genome shotgun (WGS) entry which is preliminary data.</text>
</comment>
<dbReference type="Pfam" id="PF00389">
    <property type="entry name" value="2-Hacid_dh"/>
    <property type="match status" value="1"/>
</dbReference>
<evidence type="ECO:0000256" key="3">
    <source>
        <dbReference type="ARBA" id="ARBA00023027"/>
    </source>
</evidence>
<dbReference type="SUPFAM" id="SSF51735">
    <property type="entry name" value="NAD(P)-binding Rossmann-fold domains"/>
    <property type="match status" value="1"/>
</dbReference>
<keyword evidence="2 4" id="KW-0560">Oxidoreductase</keyword>
<dbReference type="GO" id="GO:0016616">
    <property type="term" value="F:oxidoreductase activity, acting on the CH-OH group of donors, NAD or NADP as acceptor"/>
    <property type="evidence" value="ECO:0007669"/>
    <property type="project" value="InterPro"/>
</dbReference>
<gene>
    <name evidence="7" type="ORF">FC86_GL001161</name>
</gene>
<evidence type="ECO:0000259" key="5">
    <source>
        <dbReference type="Pfam" id="PF00389"/>
    </source>
</evidence>
<dbReference type="PANTHER" id="PTHR43333:SF1">
    <property type="entry name" value="D-ISOMER SPECIFIC 2-HYDROXYACID DEHYDROGENASE NAD-BINDING DOMAIN-CONTAINING PROTEIN"/>
    <property type="match status" value="1"/>
</dbReference>
<evidence type="ECO:0000259" key="6">
    <source>
        <dbReference type="Pfam" id="PF02826"/>
    </source>
</evidence>
<dbReference type="Proteomes" id="UP000051378">
    <property type="component" value="Unassembled WGS sequence"/>
</dbReference>
<keyword evidence="3" id="KW-0520">NAD</keyword>
<dbReference type="EMBL" id="AYZL01000006">
    <property type="protein sequence ID" value="KRN04804.1"/>
    <property type="molecule type" value="Genomic_DNA"/>
</dbReference>
<evidence type="ECO:0000256" key="4">
    <source>
        <dbReference type="RuleBase" id="RU003719"/>
    </source>
</evidence>
<organism evidence="7 8">
    <name type="scientific">Holzapfeliella floricola DSM 23037 = JCM 16512</name>
    <dbReference type="NCBI Taxonomy" id="1423744"/>
    <lineage>
        <taxon>Bacteria</taxon>
        <taxon>Bacillati</taxon>
        <taxon>Bacillota</taxon>
        <taxon>Bacilli</taxon>
        <taxon>Lactobacillales</taxon>
        <taxon>Lactobacillaceae</taxon>
        <taxon>Holzapfeliella</taxon>
    </lineage>
</organism>
<dbReference type="SUPFAM" id="SSF52283">
    <property type="entry name" value="Formate/glycerate dehydrogenase catalytic domain-like"/>
    <property type="match status" value="1"/>
</dbReference>
<protein>
    <submittedName>
        <fullName evidence="7">Phosphoglycerate dehydrogenase-like protein</fullName>
    </submittedName>
</protein>
<keyword evidence="8" id="KW-1185">Reference proteome</keyword>
<name>A0A0R2DX74_9LACO</name>
<dbReference type="PATRIC" id="fig|1423744.4.peg.1191"/>
<evidence type="ECO:0000313" key="8">
    <source>
        <dbReference type="Proteomes" id="UP000051378"/>
    </source>
</evidence>
<dbReference type="PANTHER" id="PTHR43333">
    <property type="entry name" value="2-HACID_DH_C DOMAIN-CONTAINING PROTEIN"/>
    <property type="match status" value="1"/>
</dbReference>
<proteinExistence type="inferred from homology"/>
<dbReference type="InterPro" id="IPR006139">
    <property type="entry name" value="D-isomer_2_OHA_DH_cat_dom"/>
</dbReference>
<feature type="domain" description="D-isomer specific 2-hydroxyacid dehydrogenase NAD-binding" evidence="6">
    <location>
        <begin position="112"/>
        <end position="284"/>
    </location>
</feature>
<dbReference type="STRING" id="1423744.FC86_GL001161"/>
<feature type="domain" description="D-isomer specific 2-hydroxyacid dehydrogenase catalytic" evidence="5">
    <location>
        <begin position="16"/>
        <end position="308"/>
    </location>
</feature>
<dbReference type="RefSeq" id="WP_056974120.1">
    <property type="nucleotide sequence ID" value="NZ_AYZL01000006.1"/>
</dbReference>
<dbReference type="GO" id="GO:0051287">
    <property type="term" value="F:NAD binding"/>
    <property type="evidence" value="ECO:0007669"/>
    <property type="project" value="InterPro"/>
</dbReference>
<dbReference type="Gene3D" id="3.40.50.720">
    <property type="entry name" value="NAD(P)-binding Rossmann-like Domain"/>
    <property type="match status" value="2"/>
</dbReference>
<reference evidence="7 8" key="1">
    <citation type="journal article" date="2015" name="Genome Announc.">
        <title>Expanding the biotechnology potential of lactobacilli through comparative genomics of 213 strains and associated genera.</title>
        <authorList>
            <person name="Sun Z."/>
            <person name="Harris H.M."/>
            <person name="McCann A."/>
            <person name="Guo C."/>
            <person name="Argimon S."/>
            <person name="Zhang W."/>
            <person name="Yang X."/>
            <person name="Jeffery I.B."/>
            <person name="Cooney J.C."/>
            <person name="Kagawa T.F."/>
            <person name="Liu W."/>
            <person name="Song Y."/>
            <person name="Salvetti E."/>
            <person name="Wrobel A."/>
            <person name="Rasinkangas P."/>
            <person name="Parkhill J."/>
            <person name="Rea M.C."/>
            <person name="O'Sullivan O."/>
            <person name="Ritari J."/>
            <person name="Douillard F.P."/>
            <person name="Paul Ross R."/>
            <person name="Yang R."/>
            <person name="Briner A.E."/>
            <person name="Felis G.E."/>
            <person name="de Vos W.M."/>
            <person name="Barrangou R."/>
            <person name="Klaenhammer T.R."/>
            <person name="Caufield P.W."/>
            <person name="Cui Y."/>
            <person name="Zhang H."/>
            <person name="O'Toole P.W."/>
        </authorList>
    </citation>
    <scope>NUCLEOTIDE SEQUENCE [LARGE SCALE GENOMIC DNA]</scope>
    <source>
        <strain evidence="7 8">DSM 23037</strain>
    </source>
</reference>
<dbReference type="Pfam" id="PF02826">
    <property type="entry name" value="2-Hacid_dh_C"/>
    <property type="match status" value="1"/>
</dbReference>
<evidence type="ECO:0000313" key="7">
    <source>
        <dbReference type="EMBL" id="KRN04804.1"/>
    </source>
</evidence>
<comment type="similarity">
    <text evidence="1 4">Belongs to the D-isomer specific 2-hydroxyacid dehydrogenase family.</text>
</comment>
<sequence>MKVLIGVPESNSNLSAEEIKQHFEESAKTYQFDLALSTDNLTSSELDEVEVYVGNNIAVLTQLLERPHSQLRWVQTLSAGIDNLPLTRLQEKGIRLTTVKGIHAEPISESVIGMILAMYRGINESAQEGQWFKLTQTLKMLQGKQVVIYGTGHIGGRIAEILTVFHAKTIGINSSGHEAKGFQQVVSMADSQPAIENADILVNALPLTPQTKHLFNADLFKQLKHHPLFINIGRGPSVNTSDLVQALDTKQLSGAALDVTDPEPLPKDHALWQKANVLITPHISGIHAEYLAESLAIFNHNMTEFVQNGQVVQNQVDYKKGY</sequence>
<accession>A0A0R2DX74</accession>
<evidence type="ECO:0000256" key="2">
    <source>
        <dbReference type="ARBA" id="ARBA00023002"/>
    </source>
</evidence>
<evidence type="ECO:0000256" key="1">
    <source>
        <dbReference type="ARBA" id="ARBA00005854"/>
    </source>
</evidence>
<dbReference type="AlphaFoldDB" id="A0A0R2DX74"/>